<keyword evidence="8 9" id="KW-0472">Membrane</keyword>
<evidence type="ECO:0000256" key="4">
    <source>
        <dbReference type="ARBA" id="ARBA00022475"/>
    </source>
</evidence>
<feature type="compositionally biased region" description="Basic and acidic residues" evidence="10">
    <location>
        <begin position="180"/>
        <end position="194"/>
    </location>
</feature>
<dbReference type="KEGG" id="hvg:123413003"/>
<feature type="transmembrane region" description="Helical" evidence="9">
    <location>
        <begin position="278"/>
        <end position="299"/>
    </location>
</feature>
<keyword evidence="12" id="KW-1185">Reference proteome</keyword>
<comment type="caution">
    <text evidence="9">Lacks conserved residue(s) required for the propagation of feature annotation.</text>
</comment>
<evidence type="ECO:0000256" key="9">
    <source>
        <dbReference type="RuleBase" id="RU362088"/>
    </source>
</evidence>
<keyword evidence="5 9" id="KW-0812">Transmembrane</keyword>
<evidence type="ECO:0000313" key="11">
    <source>
        <dbReference type="EnsemblPlants" id="HORVU.MOREX.r3.7HG0727800.1"/>
    </source>
</evidence>
<comment type="subcellular location">
    <subcellularLocation>
        <location evidence="1">Cell membrane</location>
        <topology evidence="1">Multi-pass membrane protein</topology>
    </subcellularLocation>
    <subcellularLocation>
        <location evidence="9">Membrane</location>
        <topology evidence="9">Multi-pass membrane protein</topology>
    </subcellularLocation>
</comment>
<dbReference type="NCBIfam" id="TIGR00820">
    <property type="entry name" value="zip"/>
    <property type="match status" value="1"/>
</dbReference>
<dbReference type="Pfam" id="PF02535">
    <property type="entry name" value="Zip"/>
    <property type="match status" value="1"/>
</dbReference>
<dbReference type="GO" id="GO:0005385">
    <property type="term" value="F:zinc ion transmembrane transporter activity"/>
    <property type="evidence" value="ECO:0000318"/>
    <property type="project" value="GO_Central"/>
</dbReference>
<evidence type="ECO:0000256" key="5">
    <source>
        <dbReference type="ARBA" id="ARBA00022692"/>
    </source>
</evidence>
<evidence type="ECO:0000256" key="8">
    <source>
        <dbReference type="ARBA" id="ARBA00023136"/>
    </source>
</evidence>
<dbReference type="Gramene" id="HORVU.MOREX.r2.7HG0603680.1">
    <property type="protein sequence ID" value="HORVU.MOREX.r2.7HG0603680.1"/>
    <property type="gene ID" value="HORVU.MOREX.r2.7HG0603680"/>
</dbReference>
<evidence type="ECO:0000256" key="1">
    <source>
        <dbReference type="ARBA" id="ARBA00004651"/>
    </source>
</evidence>
<keyword evidence="3 9" id="KW-0813">Transport</keyword>
<dbReference type="AlphaFoldDB" id="A0A8I6YI28"/>
<evidence type="ECO:0000256" key="3">
    <source>
        <dbReference type="ARBA" id="ARBA00022448"/>
    </source>
</evidence>
<dbReference type="GO" id="GO:0005886">
    <property type="term" value="C:plasma membrane"/>
    <property type="evidence" value="ECO:0000318"/>
    <property type="project" value="GO_Central"/>
</dbReference>
<gene>
    <name evidence="11" type="primary">LOC123413003</name>
</gene>
<dbReference type="PANTHER" id="PTHR11040">
    <property type="entry name" value="ZINC/IRON TRANSPORTER"/>
    <property type="match status" value="1"/>
</dbReference>
<dbReference type="GeneID" id="123413003"/>
<feature type="transmembrane region" description="Helical" evidence="9">
    <location>
        <begin position="48"/>
        <end position="71"/>
    </location>
</feature>
<accession>A0A8I6YI28</accession>
<dbReference type="EnsemblPlants" id="HORVU.MOREX.r3.7HG0727800.1">
    <property type="protein sequence ID" value="HORVU.MOREX.r3.7HG0727800.1"/>
    <property type="gene ID" value="HORVU.MOREX.r3.7HG0727800"/>
</dbReference>
<keyword evidence="7 9" id="KW-0406">Ion transport</keyword>
<name>A0A8I6YI28_HORVV</name>
<reference evidence="11" key="2">
    <citation type="submission" date="2020-10" db="EMBL/GenBank/DDBJ databases">
        <authorList>
            <person name="Scholz U."/>
            <person name="Mascher M."/>
            <person name="Fiebig A."/>
        </authorList>
    </citation>
    <scope>NUCLEOTIDE SEQUENCE [LARGE SCALE GENOMIC DNA]</scope>
    <source>
        <strain evidence="11">cv. Morex</strain>
    </source>
</reference>
<feature type="transmembrane region" description="Helical" evidence="9">
    <location>
        <begin position="351"/>
        <end position="370"/>
    </location>
</feature>
<dbReference type="InterPro" id="IPR004698">
    <property type="entry name" value="Zn/Fe_permease_fun/pln"/>
</dbReference>
<evidence type="ECO:0000256" key="6">
    <source>
        <dbReference type="ARBA" id="ARBA00022989"/>
    </source>
</evidence>
<proteinExistence type="inferred from homology"/>
<keyword evidence="4" id="KW-1003">Cell membrane</keyword>
<sequence>MEPYIVAPYLRDYLHRFAASVSAASCDYGEAGVGDDCRDEAAALRLKVVAVAAILVAGAAGVAIPLVGRRWRGGVAAGGGRSTFVLAKAFAAGVILATGLVHMMHDAEEKFQDPCLQDSLWRRFPFAGSIAMLASLVTLVVDFLGTQFYEHKQREAAAAAAATSAHDETAAALLEDGRNAGSEKREGPMHDGHGHGHGHGHGNEAEAGPSQARQVVVSQILELGIVSHSVIIGLSLGVSQSPCTIKPLVAALSFHQFFEGFALGDCISQARLKDLSTLLMALFFAITTPTGIAVGAAMASFYDPYSPRALVVEGVLDSMSAGILIYMALVDLIAADFLGQRMSSSPARLQAGAYVALFLGAIAMASLAIWT</sequence>
<protein>
    <submittedName>
        <fullName evidence="11">Uncharacterized protein</fullName>
    </submittedName>
</protein>
<dbReference type="Gramene" id="HORVU.MOREX.r3.7HG0727800.1">
    <property type="protein sequence ID" value="HORVU.MOREX.r3.7HG0727800.1"/>
    <property type="gene ID" value="HORVU.MOREX.r3.7HG0727800"/>
</dbReference>
<evidence type="ECO:0000256" key="10">
    <source>
        <dbReference type="SAM" id="MobiDB-lite"/>
    </source>
</evidence>
<dbReference type="RefSeq" id="XP_044961884.1">
    <property type="nucleotide sequence ID" value="XM_045105949.1"/>
</dbReference>
<feature type="transmembrane region" description="Helical" evidence="9">
    <location>
        <begin position="124"/>
        <end position="144"/>
    </location>
</feature>
<evidence type="ECO:0000313" key="12">
    <source>
        <dbReference type="Proteomes" id="UP000011116"/>
    </source>
</evidence>
<dbReference type="InterPro" id="IPR003689">
    <property type="entry name" value="ZIP"/>
</dbReference>
<evidence type="ECO:0000256" key="2">
    <source>
        <dbReference type="ARBA" id="ARBA00006939"/>
    </source>
</evidence>
<reference evidence="12" key="1">
    <citation type="journal article" date="2012" name="Nature">
        <title>A physical, genetic and functional sequence assembly of the barley genome.</title>
        <authorList>
            <consortium name="The International Barley Genome Sequencing Consortium"/>
            <person name="Mayer K.F."/>
            <person name="Waugh R."/>
            <person name="Brown J.W."/>
            <person name="Schulman A."/>
            <person name="Langridge P."/>
            <person name="Platzer M."/>
            <person name="Fincher G.B."/>
            <person name="Muehlbauer G.J."/>
            <person name="Sato K."/>
            <person name="Close T.J."/>
            <person name="Wise R.P."/>
            <person name="Stein N."/>
        </authorList>
    </citation>
    <scope>NUCLEOTIDE SEQUENCE [LARGE SCALE GENOMIC DNA]</scope>
    <source>
        <strain evidence="12">cv. Morex</strain>
    </source>
</reference>
<feature type="transmembrane region" description="Helical" evidence="9">
    <location>
        <begin position="83"/>
        <end position="104"/>
    </location>
</feature>
<dbReference type="PANTHER" id="PTHR11040:SF161">
    <property type="match status" value="1"/>
</dbReference>
<evidence type="ECO:0000256" key="7">
    <source>
        <dbReference type="ARBA" id="ARBA00023065"/>
    </source>
</evidence>
<feature type="region of interest" description="Disordered" evidence="10">
    <location>
        <begin position="180"/>
        <end position="209"/>
    </location>
</feature>
<comment type="similarity">
    <text evidence="2 9">Belongs to the ZIP transporter (TC 2.A.5) family.</text>
</comment>
<dbReference type="GO" id="GO:0071577">
    <property type="term" value="P:zinc ion transmembrane transport"/>
    <property type="evidence" value="ECO:0000318"/>
    <property type="project" value="GO_Central"/>
</dbReference>
<feature type="transmembrane region" description="Helical" evidence="9">
    <location>
        <begin position="319"/>
        <end position="339"/>
    </location>
</feature>
<keyword evidence="6 9" id="KW-1133">Transmembrane helix</keyword>
<reference evidence="11" key="3">
    <citation type="submission" date="2022-01" db="UniProtKB">
        <authorList>
            <consortium name="EnsemblPlants"/>
        </authorList>
    </citation>
    <scope>IDENTIFICATION</scope>
    <source>
        <strain evidence="11">subsp. vulgare</strain>
    </source>
</reference>
<organism evidence="11 12">
    <name type="scientific">Hordeum vulgare subsp. vulgare</name>
    <name type="common">Domesticated barley</name>
    <dbReference type="NCBI Taxonomy" id="112509"/>
    <lineage>
        <taxon>Eukaryota</taxon>
        <taxon>Viridiplantae</taxon>
        <taxon>Streptophyta</taxon>
        <taxon>Embryophyta</taxon>
        <taxon>Tracheophyta</taxon>
        <taxon>Spermatophyta</taxon>
        <taxon>Magnoliopsida</taxon>
        <taxon>Liliopsida</taxon>
        <taxon>Poales</taxon>
        <taxon>Poaceae</taxon>
        <taxon>BOP clade</taxon>
        <taxon>Pooideae</taxon>
        <taxon>Triticodae</taxon>
        <taxon>Triticeae</taxon>
        <taxon>Hordeinae</taxon>
        <taxon>Hordeum</taxon>
    </lineage>
</organism>
<dbReference type="Proteomes" id="UP000011116">
    <property type="component" value="Chromosome 7H"/>
</dbReference>
<dbReference type="OMA" id="HAHGHQD"/>
<dbReference type="OrthoDB" id="448280at2759"/>